<keyword evidence="10 14" id="KW-0472">Membrane</keyword>
<evidence type="ECO:0000256" key="2">
    <source>
        <dbReference type="ARBA" id="ARBA00015897"/>
    </source>
</evidence>
<evidence type="ECO:0000313" key="16">
    <source>
        <dbReference type="EMBL" id="OJJ51108.1"/>
    </source>
</evidence>
<evidence type="ECO:0000256" key="10">
    <source>
        <dbReference type="ARBA" id="ARBA00023136"/>
    </source>
</evidence>
<organism evidence="16 17">
    <name type="scientific">Penicilliopsis zonata CBS 506.65</name>
    <dbReference type="NCBI Taxonomy" id="1073090"/>
    <lineage>
        <taxon>Eukaryota</taxon>
        <taxon>Fungi</taxon>
        <taxon>Dikarya</taxon>
        <taxon>Ascomycota</taxon>
        <taxon>Pezizomycotina</taxon>
        <taxon>Eurotiomycetes</taxon>
        <taxon>Eurotiomycetidae</taxon>
        <taxon>Eurotiales</taxon>
        <taxon>Aspergillaceae</taxon>
        <taxon>Penicilliopsis</taxon>
    </lineage>
</organism>
<feature type="transmembrane region" description="Helical" evidence="14">
    <location>
        <begin position="127"/>
        <end position="146"/>
    </location>
</feature>
<keyword evidence="3" id="KW-0813">Transport</keyword>
<dbReference type="RefSeq" id="XP_022585618.1">
    <property type="nucleotide sequence ID" value="XM_022728519.1"/>
</dbReference>
<evidence type="ECO:0000256" key="6">
    <source>
        <dbReference type="ARBA" id="ARBA00022882"/>
    </source>
</evidence>
<dbReference type="GO" id="GO:0005886">
    <property type="term" value="C:plasma membrane"/>
    <property type="evidence" value="ECO:0007669"/>
    <property type="project" value="UniProtKB-SubCell"/>
</dbReference>
<evidence type="ECO:0000256" key="14">
    <source>
        <dbReference type="SAM" id="Phobius"/>
    </source>
</evidence>
<evidence type="ECO:0000259" key="15">
    <source>
        <dbReference type="Pfam" id="PF00520"/>
    </source>
</evidence>
<evidence type="ECO:0000256" key="8">
    <source>
        <dbReference type="ARBA" id="ARBA00023054"/>
    </source>
</evidence>
<dbReference type="PANTHER" id="PTHR46480">
    <property type="entry name" value="F20B24.22"/>
    <property type="match status" value="1"/>
</dbReference>
<accession>A0A1L9SV93</accession>
<name>A0A1L9SV93_9EURO</name>
<proteinExistence type="predicted"/>
<dbReference type="PANTHER" id="PTHR46480:SF1">
    <property type="entry name" value="VOLTAGE-GATED HYDROGEN CHANNEL 1"/>
    <property type="match status" value="1"/>
</dbReference>
<dbReference type="STRING" id="1073090.A0A1L9SV93"/>
<evidence type="ECO:0000256" key="7">
    <source>
        <dbReference type="ARBA" id="ARBA00022989"/>
    </source>
</evidence>
<keyword evidence="9" id="KW-0406">Ion transport</keyword>
<dbReference type="EMBL" id="KV878336">
    <property type="protein sequence ID" value="OJJ51108.1"/>
    <property type="molecule type" value="Genomic_DNA"/>
</dbReference>
<dbReference type="InterPro" id="IPR031846">
    <property type="entry name" value="Hvcn1"/>
</dbReference>
<evidence type="ECO:0000256" key="11">
    <source>
        <dbReference type="ARBA" id="ARBA00023303"/>
    </source>
</evidence>
<dbReference type="Pfam" id="PF00520">
    <property type="entry name" value="Ion_trans"/>
    <property type="match status" value="1"/>
</dbReference>
<keyword evidence="5 14" id="KW-0812">Transmembrane</keyword>
<evidence type="ECO:0000256" key="3">
    <source>
        <dbReference type="ARBA" id="ARBA00022448"/>
    </source>
</evidence>
<evidence type="ECO:0000256" key="1">
    <source>
        <dbReference type="ARBA" id="ARBA00004651"/>
    </source>
</evidence>
<dbReference type="VEuPathDB" id="FungiDB:ASPZODRAFT_55138"/>
<feature type="coiled-coil region" evidence="13">
    <location>
        <begin position="165"/>
        <end position="196"/>
    </location>
</feature>
<evidence type="ECO:0000256" key="4">
    <source>
        <dbReference type="ARBA" id="ARBA00022475"/>
    </source>
</evidence>
<keyword evidence="17" id="KW-1185">Reference proteome</keyword>
<dbReference type="OrthoDB" id="427456at2759"/>
<evidence type="ECO:0000256" key="12">
    <source>
        <dbReference type="ARBA" id="ARBA00031989"/>
    </source>
</evidence>
<dbReference type="Proteomes" id="UP000184188">
    <property type="component" value="Unassembled WGS sequence"/>
</dbReference>
<gene>
    <name evidence="16" type="ORF">ASPZODRAFT_55138</name>
</gene>
<comment type="subcellular location">
    <subcellularLocation>
        <location evidence="1">Cell membrane</location>
        <topology evidence="1">Multi-pass membrane protein</topology>
    </subcellularLocation>
</comment>
<keyword evidence="7 14" id="KW-1133">Transmembrane helix</keyword>
<dbReference type="Gene3D" id="1.20.120.350">
    <property type="entry name" value="Voltage-gated potassium channels. Chain C"/>
    <property type="match status" value="1"/>
</dbReference>
<evidence type="ECO:0000256" key="13">
    <source>
        <dbReference type="SAM" id="Coils"/>
    </source>
</evidence>
<dbReference type="AlphaFoldDB" id="A0A1L9SV93"/>
<feature type="domain" description="Ion transport" evidence="15">
    <location>
        <begin position="45"/>
        <end position="169"/>
    </location>
</feature>
<sequence length="212" mass="23664">MASDTSVLHPLLGERRATGFLRSRRGAQSRVAGWRSAMRDLLSSRWGHYFVLLLVSVDVACIFADFLIELHVCGLKEGHSKVSPGWGEAQDVLDIISLVFSSLFMLELIVAALSFGKSYFASKFHIFDSLVILVAFIIDVSLHGVAEELGSIVVVLRLWRVFKIIEELSSASEEAMEEYEVEIERLRAENETLKRRLNIAGYSEAADGTDEL</sequence>
<evidence type="ECO:0000256" key="5">
    <source>
        <dbReference type="ARBA" id="ARBA00022692"/>
    </source>
</evidence>
<keyword evidence="4" id="KW-1003">Cell membrane</keyword>
<dbReference type="InterPro" id="IPR027359">
    <property type="entry name" value="Volt_channel_dom_sf"/>
</dbReference>
<keyword evidence="8 13" id="KW-0175">Coiled coil</keyword>
<feature type="transmembrane region" description="Helical" evidence="14">
    <location>
        <begin position="49"/>
        <end position="72"/>
    </location>
</feature>
<feature type="transmembrane region" description="Helical" evidence="14">
    <location>
        <begin position="92"/>
        <end position="115"/>
    </location>
</feature>
<dbReference type="GO" id="GO:0030171">
    <property type="term" value="F:voltage-gated proton channel activity"/>
    <property type="evidence" value="ECO:0007669"/>
    <property type="project" value="InterPro"/>
</dbReference>
<evidence type="ECO:0000313" key="17">
    <source>
        <dbReference type="Proteomes" id="UP000184188"/>
    </source>
</evidence>
<dbReference type="InterPro" id="IPR005821">
    <property type="entry name" value="Ion_trans_dom"/>
</dbReference>
<evidence type="ECO:0000256" key="9">
    <source>
        <dbReference type="ARBA" id="ARBA00023065"/>
    </source>
</evidence>
<reference evidence="17" key="1">
    <citation type="journal article" date="2017" name="Genome Biol.">
        <title>Comparative genomics reveals high biological diversity and specific adaptations in the industrially and medically important fungal genus Aspergillus.</title>
        <authorList>
            <person name="de Vries R.P."/>
            <person name="Riley R."/>
            <person name="Wiebenga A."/>
            <person name="Aguilar-Osorio G."/>
            <person name="Amillis S."/>
            <person name="Uchima C.A."/>
            <person name="Anderluh G."/>
            <person name="Asadollahi M."/>
            <person name="Askin M."/>
            <person name="Barry K."/>
            <person name="Battaglia E."/>
            <person name="Bayram O."/>
            <person name="Benocci T."/>
            <person name="Braus-Stromeyer S.A."/>
            <person name="Caldana C."/>
            <person name="Canovas D."/>
            <person name="Cerqueira G.C."/>
            <person name="Chen F."/>
            <person name="Chen W."/>
            <person name="Choi C."/>
            <person name="Clum A."/>
            <person name="Dos Santos R.A."/>
            <person name="Damasio A.R."/>
            <person name="Diallinas G."/>
            <person name="Emri T."/>
            <person name="Fekete E."/>
            <person name="Flipphi M."/>
            <person name="Freyberg S."/>
            <person name="Gallo A."/>
            <person name="Gournas C."/>
            <person name="Habgood R."/>
            <person name="Hainaut M."/>
            <person name="Harispe M.L."/>
            <person name="Henrissat B."/>
            <person name="Hilden K.S."/>
            <person name="Hope R."/>
            <person name="Hossain A."/>
            <person name="Karabika E."/>
            <person name="Karaffa L."/>
            <person name="Karanyi Z."/>
            <person name="Krasevec N."/>
            <person name="Kuo A."/>
            <person name="Kusch H."/>
            <person name="LaButti K."/>
            <person name="Lagendijk E.L."/>
            <person name="Lapidus A."/>
            <person name="Levasseur A."/>
            <person name="Lindquist E."/>
            <person name="Lipzen A."/>
            <person name="Logrieco A.F."/>
            <person name="MacCabe A."/>
            <person name="Maekelae M.R."/>
            <person name="Malavazi I."/>
            <person name="Melin P."/>
            <person name="Meyer V."/>
            <person name="Mielnichuk N."/>
            <person name="Miskei M."/>
            <person name="Molnar A.P."/>
            <person name="Mule G."/>
            <person name="Ngan C.Y."/>
            <person name="Orejas M."/>
            <person name="Orosz E."/>
            <person name="Ouedraogo J.P."/>
            <person name="Overkamp K.M."/>
            <person name="Park H.-S."/>
            <person name="Perrone G."/>
            <person name="Piumi F."/>
            <person name="Punt P.J."/>
            <person name="Ram A.F."/>
            <person name="Ramon A."/>
            <person name="Rauscher S."/>
            <person name="Record E."/>
            <person name="Riano-Pachon D.M."/>
            <person name="Robert V."/>
            <person name="Roehrig J."/>
            <person name="Ruller R."/>
            <person name="Salamov A."/>
            <person name="Salih N.S."/>
            <person name="Samson R.A."/>
            <person name="Sandor E."/>
            <person name="Sanguinetti M."/>
            <person name="Schuetze T."/>
            <person name="Sepcic K."/>
            <person name="Shelest E."/>
            <person name="Sherlock G."/>
            <person name="Sophianopoulou V."/>
            <person name="Squina F.M."/>
            <person name="Sun H."/>
            <person name="Susca A."/>
            <person name="Todd R.B."/>
            <person name="Tsang A."/>
            <person name="Unkles S.E."/>
            <person name="van de Wiele N."/>
            <person name="van Rossen-Uffink D."/>
            <person name="Oliveira J.V."/>
            <person name="Vesth T.C."/>
            <person name="Visser J."/>
            <person name="Yu J.-H."/>
            <person name="Zhou M."/>
            <person name="Andersen M.R."/>
            <person name="Archer D.B."/>
            <person name="Baker S.E."/>
            <person name="Benoit I."/>
            <person name="Brakhage A.A."/>
            <person name="Braus G.H."/>
            <person name="Fischer R."/>
            <person name="Frisvad J.C."/>
            <person name="Goldman G.H."/>
            <person name="Houbraken J."/>
            <person name="Oakley B."/>
            <person name="Pocsi I."/>
            <person name="Scazzocchio C."/>
            <person name="Seiboth B."/>
            <person name="vanKuyk P.A."/>
            <person name="Wortman J."/>
            <person name="Dyer P.S."/>
            <person name="Grigoriev I.V."/>
        </authorList>
    </citation>
    <scope>NUCLEOTIDE SEQUENCE [LARGE SCALE GENOMIC DNA]</scope>
    <source>
        <strain evidence="17">CBS 506.65</strain>
    </source>
</reference>
<dbReference type="GeneID" id="34614983"/>
<dbReference type="GO" id="GO:0034702">
    <property type="term" value="C:monoatomic ion channel complex"/>
    <property type="evidence" value="ECO:0007669"/>
    <property type="project" value="UniProtKB-KW"/>
</dbReference>
<keyword evidence="6" id="KW-0851">Voltage-gated channel</keyword>
<protein>
    <recommendedName>
        <fullName evidence="2">Voltage-gated hydrogen channel 1</fullName>
    </recommendedName>
    <alternativeName>
        <fullName evidence="12">Hydrogen voltage-gated channel 1</fullName>
    </alternativeName>
</protein>
<keyword evidence="11" id="KW-0407">Ion channel</keyword>